<dbReference type="PANTHER" id="PTHR24174:SF3">
    <property type="entry name" value="ANKYRIN REPEAT AND STERILE ALPHA MOTIF DOMAIN-CONTAINING PROTEIN 1B"/>
    <property type="match status" value="1"/>
</dbReference>
<dbReference type="GeneID" id="102373566"/>
<keyword evidence="2 3" id="KW-0040">ANK repeat</keyword>
<dbReference type="PANTHER" id="PTHR24174">
    <property type="entry name" value="ANKYRIN REPEAT AND STERILE ALPHA MOTIF DOMAIN-CONTAINING PROTEIN 1"/>
    <property type="match status" value="1"/>
</dbReference>
<dbReference type="PROSITE" id="PS50297">
    <property type="entry name" value="ANK_REP_REGION"/>
    <property type="match status" value="5"/>
</dbReference>
<reference evidence="7" key="1">
    <citation type="submission" date="2025-08" db="UniProtKB">
        <authorList>
            <consortium name="RefSeq"/>
        </authorList>
    </citation>
    <scope>IDENTIFICATION</scope>
</reference>
<dbReference type="PROSITE" id="PS50105">
    <property type="entry name" value="SAM_DOMAIN"/>
    <property type="match status" value="2"/>
</dbReference>
<dbReference type="GO" id="GO:0046875">
    <property type="term" value="F:ephrin receptor binding"/>
    <property type="evidence" value="ECO:0007669"/>
    <property type="project" value="TreeGrafter"/>
</dbReference>
<dbReference type="InterPro" id="IPR013761">
    <property type="entry name" value="SAM/pointed_sf"/>
</dbReference>
<dbReference type="RefSeq" id="XP_025059975.1">
    <property type="nucleotide sequence ID" value="XM_025204190.1"/>
</dbReference>
<evidence type="ECO:0000256" key="2">
    <source>
        <dbReference type="ARBA" id="ARBA00023043"/>
    </source>
</evidence>
<dbReference type="SMART" id="SM00248">
    <property type="entry name" value="ANK"/>
    <property type="match status" value="6"/>
</dbReference>
<feature type="compositionally biased region" description="Polar residues" evidence="4">
    <location>
        <begin position="417"/>
        <end position="441"/>
    </location>
</feature>
<keyword evidence="6" id="KW-1185">Reference proteome</keyword>
<dbReference type="InterPro" id="IPR036770">
    <property type="entry name" value="Ankyrin_rpt-contain_sf"/>
</dbReference>
<dbReference type="InterPro" id="IPR001660">
    <property type="entry name" value="SAM"/>
</dbReference>
<feature type="domain" description="SAM" evidence="5">
    <location>
        <begin position="548"/>
        <end position="598"/>
    </location>
</feature>
<dbReference type="AlphaFoldDB" id="A0A3Q0GP72"/>
<proteinExistence type="predicted"/>
<dbReference type="PROSITE" id="PS50088">
    <property type="entry name" value="ANK_REPEAT"/>
    <property type="match status" value="5"/>
</dbReference>
<dbReference type="InterPro" id="IPR041880">
    <property type="entry name" value="SAM_ANKS1_repeat1"/>
</dbReference>
<name>A0A3Q0GP72_ALLSI</name>
<dbReference type="GO" id="GO:0048013">
    <property type="term" value="P:ephrin receptor signaling pathway"/>
    <property type="evidence" value="ECO:0007669"/>
    <property type="project" value="TreeGrafter"/>
</dbReference>
<dbReference type="InterPro" id="IPR002110">
    <property type="entry name" value="Ankyrin_rpt"/>
</dbReference>
<dbReference type="STRING" id="38654.A0A3Q0GP72"/>
<feature type="region of interest" description="Disordered" evidence="4">
    <location>
        <begin position="402"/>
        <end position="441"/>
    </location>
</feature>
<dbReference type="FunFam" id="1.10.150.50:FF:000016">
    <property type="entry name" value="Ankyrin repeat and sterile alpha motif domain-containing protein 1B"/>
    <property type="match status" value="1"/>
</dbReference>
<evidence type="ECO:0000259" key="5">
    <source>
        <dbReference type="PROSITE" id="PS50105"/>
    </source>
</evidence>
<dbReference type="GO" id="GO:0005829">
    <property type="term" value="C:cytosol"/>
    <property type="evidence" value="ECO:0007669"/>
    <property type="project" value="TreeGrafter"/>
</dbReference>
<sequence>MGKDQELLEAARTGNVALVEKLLSGRKGGILGSGSGAIPLSSLLSIWRGPNINCTDSSGYTALHHAALNGHKDIVLKLLQFEASTNVADNKGYFPLHLAAWRGDVDIVKILIHHGPSHSRVNEQNNENETPLHCAAQYGHSEVVAVLLEELADPTIRNNKLETPLDLAALYGRLRVVKMIIKAYPNLMSCNTRKHTPLHLAARNGHKAVVQVLLEAGMDVSCQTEKGSALHEAALFGKVDVVHILLETGIDTYIKDSLGRTVLDILKEHPSQQSLQIAALLQAACDPPENPLQLYSKVDQCNDPQRKSSLNKNTVQQTWMQQENSTDAPVKKKKPQVVSRTIFYTKIKPVENRTLVGTTTRLGEQWVITTGGFVERACTLGRIRSLPKALLEVHLSKNVSKSDSNLISCPPNEKKTQSNWGEATLRQQNSKGNSERTPSFTSEWEEIDKIISSIDAGINTGLEEMNDHIARPRCPVQTVGQWLENIGLPQYENHLMANGFDNVQFMGSNVMEDQDLLEIGILNSGHRQRILQAIQLLPKMKQTGHDGYNPPSVAEWLDSIELGDYTKSFLINGYTAMDLVKKIWEIELMNESAQGFGHPAFLRGYTPRCYTSI</sequence>
<dbReference type="Pfam" id="PF12796">
    <property type="entry name" value="Ank_2"/>
    <property type="match status" value="3"/>
</dbReference>
<dbReference type="InterPro" id="IPR033635">
    <property type="entry name" value="ANKS1/Caskin"/>
</dbReference>
<keyword evidence="1" id="KW-0677">Repeat</keyword>
<dbReference type="Gene3D" id="1.10.150.50">
    <property type="entry name" value="Transcription Factor, Ets-1"/>
    <property type="match status" value="2"/>
</dbReference>
<dbReference type="PRINTS" id="PR01415">
    <property type="entry name" value="ANKYRIN"/>
</dbReference>
<feature type="repeat" description="ANK" evidence="3">
    <location>
        <begin position="58"/>
        <end position="90"/>
    </location>
</feature>
<feature type="repeat" description="ANK" evidence="3">
    <location>
        <begin position="193"/>
        <end position="225"/>
    </location>
</feature>
<accession>A0A3Q0GP72</accession>
<dbReference type="CDD" id="cd09499">
    <property type="entry name" value="SAM_AIDA1AB-like_repeat1"/>
    <property type="match status" value="1"/>
</dbReference>
<dbReference type="SUPFAM" id="SSF47769">
    <property type="entry name" value="SAM/Pointed domain"/>
    <property type="match status" value="2"/>
</dbReference>
<dbReference type="Pfam" id="PF00536">
    <property type="entry name" value="SAM_1"/>
    <property type="match status" value="2"/>
</dbReference>
<dbReference type="Proteomes" id="UP000189705">
    <property type="component" value="Unplaced"/>
</dbReference>
<dbReference type="FunFam" id="1.25.40.20:FF:000099">
    <property type="entry name" value="ankyrin repeat and sterile alpha motif domain-containing protein 1B isoform X5"/>
    <property type="match status" value="1"/>
</dbReference>
<protein>
    <submittedName>
        <fullName evidence="7">Ankyrin repeat and sterile alpha motif domain-containing protein 1B</fullName>
    </submittedName>
</protein>
<gene>
    <name evidence="7" type="primary">LOC102373566</name>
</gene>
<dbReference type="Gene3D" id="1.25.40.20">
    <property type="entry name" value="Ankyrin repeat-containing domain"/>
    <property type="match status" value="3"/>
</dbReference>
<evidence type="ECO:0000256" key="4">
    <source>
        <dbReference type="SAM" id="MobiDB-lite"/>
    </source>
</evidence>
<dbReference type="SMART" id="SM00454">
    <property type="entry name" value="SAM"/>
    <property type="match status" value="2"/>
</dbReference>
<evidence type="ECO:0000256" key="3">
    <source>
        <dbReference type="PROSITE-ProRule" id="PRU00023"/>
    </source>
</evidence>
<dbReference type="InParanoid" id="A0A3Q0GP72"/>
<evidence type="ECO:0000313" key="7">
    <source>
        <dbReference type="RefSeq" id="XP_025059975.1"/>
    </source>
</evidence>
<feature type="repeat" description="ANK" evidence="3">
    <location>
        <begin position="225"/>
        <end position="257"/>
    </location>
</feature>
<evidence type="ECO:0000313" key="6">
    <source>
        <dbReference type="Proteomes" id="UP000189705"/>
    </source>
</evidence>
<feature type="repeat" description="ANK" evidence="3">
    <location>
        <begin position="91"/>
        <end position="123"/>
    </location>
</feature>
<organism evidence="6 7">
    <name type="scientific">Alligator sinensis</name>
    <name type="common">Chinese alligator</name>
    <dbReference type="NCBI Taxonomy" id="38654"/>
    <lineage>
        <taxon>Eukaryota</taxon>
        <taxon>Metazoa</taxon>
        <taxon>Chordata</taxon>
        <taxon>Craniata</taxon>
        <taxon>Vertebrata</taxon>
        <taxon>Euteleostomi</taxon>
        <taxon>Archelosauria</taxon>
        <taxon>Archosauria</taxon>
        <taxon>Crocodylia</taxon>
        <taxon>Alligatoridae</taxon>
        <taxon>Alligatorinae</taxon>
        <taxon>Alligator</taxon>
    </lineage>
</organism>
<evidence type="ECO:0000256" key="1">
    <source>
        <dbReference type="ARBA" id="ARBA00022737"/>
    </source>
</evidence>
<feature type="repeat" description="ANK" evidence="3">
    <location>
        <begin position="127"/>
        <end position="159"/>
    </location>
</feature>
<feature type="domain" description="SAM" evidence="5">
    <location>
        <begin position="477"/>
        <end position="540"/>
    </location>
</feature>
<dbReference type="KEGG" id="asn:102373566"/>
<dbReference type="SUPFAM" id="SSF48403">
    <property type="entry name" value="Ankyrin repeat"/>
    <property type="match status" value="1"/>
</dbReference>